<name>A0ABV7K7D8_9HYPH</name>
<sequence>MNQNSDAAPLIDFSTVVVVAKSPINRIVLARIVERTGLRPIVEAPETAAATLLSLTPGAIVLDGGTDNRECHHLGVTIASARRACGGASPAVILLSSKVGTPQSLGLPGVVDTVIAKPITPEKLQPVIERLIAVARS</sequence>
<keyword evidence="2" id="KW-1185">Reference proteome</keyword>
<proteinExistence type="predicted"/>
<dbReference type="EMBL" id="JBHRTK010000010">
    <property type="protein sequence ID" value="MFC3206205.1"/>
    <property type="molecule type" value="Genomic_DNA"/>
</dbReference>
<organism evidence="1 2">
    <name type="scientific">Aquamicrobium soli</name>
    <dbReference type="NCBI Taxonomy" id="1811518"/>
    <lineage>
        <taxon>Bacteria</taxon>
        <taxon>Pseudomonadati</taxon>
        <taxon>Pseudomonadota</taxon>
        <taxon>Alphaproteobacteria</taxon>
        <taxon>Hyphomicrobiales</taxon>
        <taxon>Phyllobacteriaceae</taxon>
        <taxon>Aquamicrobium</taxon>
    </lineage>
</organism>
<dbReference type="SUPFAM" id="SSF52172">
    <property type="entry name" value="CheY-like"/>
    <property type="match status" value="1"/>
</dbReference>
<evidence type="ECO:0000313" key="1">
    <source>
        <dbReference type="EMBL" id="MFC3206205.1"/>
    </source>
</evidence>
<evidence type="ECO:0000313" key="2">
    <source>
        <dbReference type="Proteomes" id="UP001595583"/>
    </source>
</evidence>
<dbReference type="Proteomes" id="UP001595583">
    <property type="component" value="Unassembled WGS sequence"/>
</dbReference>
<comment type="caution">
    <text evidence="1">The sequence shown here is derived from an EMBL/GenBank/DDBJ whole genome shotgun (WGS) entry which is preliminary data.</text>
</comment>
<gene>
    <name evidence="1" type="ORF">ACFOHJ_08290</name>
</gene>
<accession>A0ABV7K7D8</accession>
<reference evidence="2" key="1">
    <citation type="journal article" date="2019" name="Int. J. Syst. Evol. Microbiol.">
        <title>The Global Catalogue of Microorganisms (GCM) 10K type strain sequencing project: providing services to taxonomists for standard genome sequencing and annotation.</title>
        <authorList>
            <consortium name="The Broad Institute Genomics Platform"/>
            <consortium name="The Broad Institute Genome Sequencing Center for Infectious Disease"/>
            <person name="Wu L."/>
            <person name="Ma J."/>
        </authorList>
    </citation>
    <scope>NUCLEOTIDE SEQUENCE [LARGE SCALE GENOMIC DNA]</scope>
    <source>
        <strain evidence="2">KCTC 52165</strain>
    </source>
</reference>
<dbReference type="Gene3D" id="3.40.50.2300">
    <property type="match status" value="1"/>
</dbReference>
<dbReference type="RefSeq" id="WP_378220021.1">
    <property type="nucleotide sequence ID" value="NZ_JBHRTK010000010.1"/>
</dbReference>
<dbReference type="InterPro" id="IPR011006">
    <property type="entry name" value="CheY-like_superfamily"/>
</dbReference>
<protein>
    <submittedName>
        <fullName evidence="1">Response regulator</fullName>
    </submittedName>
</protein>